<reference evidence="6 7" key="1">
    <citation type="submission" date="2019-07" db="EMBL/GenBank/DDBJ databases">
        <title>Genomes of Cafeteria roenbergensis.</title>
        <authorList>
            <person name="Fischer M.G."/>
            <person name="Hackl T."/>
            <person name="Roman M."/>
        </authorList>
    </citation>
    <scope>NUCLEOTIDE SEQUENCE [LARGE SCALE GENOMIC DNA]</scope>
    <source>
        <strain evidence="6 7">RCC970-E3</strain>
    </source>
</reference>
<sequence length="504" mass="52039">MPSPADKEVRDEAVGDVRKWLKAHRSAVEGDYLRLWKALWYCVWLADKPPVQLELSDVLAGLVREAAVRAGATGAAAFASAFFKTLQREWPSLDRWRMDKYRALVRRVVASILMAAAVDLGFQSGAVSVLVVPTIAAALASPPDGARSFVLSVYFEETCRAAPAASTAELRALLSPIYRVAATRARAAGPAVPAAAADCINRFAELAETVAAATARRATGFGDDSTPGPEAYPLHATNFAALAFDLLALASSPAADPRTRVALYAIQDKFAAAAASLGQTYSPPADAPAELHSDAASSSSSSSSAASRGAQEEDCLVDGVVPGAWPVVQAMEAGVDAALAVRKAATSAPSNGAKRPGKRPRSDDGAPTSAAAAEAPKRSRQQAASSQPGSSSSSSPGSDGPAAAAGSGADAASSSKAARASADDAAASKPPKRRTRRVRINSDVDALSYRDSVTRLRRSASRDSLGSDATPVKPALRPTDDEIPVRRLKKSGGKKGGKKGGKRG</sequence>
<feature type="compositionally biased region" description="Low complexity" evidence="5">
    <location>
        <begin position="381"/>
        <end position="429"/>
    </location>
</feature>
<dbReference type="Proteomes" id="UP000324907">
    <property type="component" value="Unassembled WGS sequence"/>
</dbReference>
<dbReference type="InterPro" id="IPR010301">
    <property type="entry name" value="RRP1"/>
</dbReference>
<feature type="compositionally biased region" description="Basic residues" evidence="5">
    <location>
        <begin position="486"/>
        <end position="504"/>
    </location>
</feature>
<dbReference type="AlphaFoldDB" id="A0A5A8BZA3"/>
<dbReference type="GO" id="GO:0005634">
    <property type="term" value="C:nucleus"/>
    <property type="evidence" value="ECO:0007669"/>
    <property type="project" value="UniProtKB-SubCell"/>
</dbReference>
<proteinExistence type="inferred from homology"/>
<dbReference type="GO" id="GO:0030688">
    <property type="term" value="C:preribosome, small subunit precursor"/>
    <property type="evidence" value="ECO:0007669"/>
    <property type="project" value="InterPro"/>
</dbReference>
<feature type="region of interest" description="Disordered" evidence="5">
    <location>
        <begin position="345"/>
        <end position="504"/>
    </location>
</feature>
<evidence type="ECO:0000256" key="5">
    <source>
        <dbReference type="SAM" id="MobiDB-lite"/>
    </source>
</evidence>
<protein>
    <submittedName>
        <fullName evidence="6">Uncharacterized protein</fullName>
    </submittedName>
</protein>
<evidence type="ECO:0000256" key="1">
    <source>
        <dbReference type="ARBA" id="ARBA00004123"/>
    </source>
</evidence>
<evidence type="ECO:0000313" key="6">
    <source>
        <dbReference type="EMBL" id="KAA0145579.1"/>
    </source>
</evidence>
<name>A0A5A8BZA3_CAFRO</name>
<gene>
    <name evidence="6" type="ORF">FNF28_07861</name>
</gene>
<evidence type="ECO:0000256" key="2">
    <source>
        <dbReference type="ARBA" id="ARBA00006374"/>
    </source>
</evidence>
<dbReference type="Pfam" id="PF05997">
    <property type="entry name" value="Nop52"/>
    <property type="match status" value="1"/>
</dbReference>
<evidence type="ECO:0000256" key="4">
    <source>
        <dbReference type="ARBA" id="ARBA00023242"/>
    </source>
</evidence>
<organism evidence="6 7">
    <name type="scientific">Cafeteria roenbergensis</name>
    <name type="common">Marine flagellate</name>
    <dbReference type="NCBI Taxonomy" id="33653"/>
    <lineage>
        <taxon>Eukaryota</taxon>
        <taxon>Sar</taxon>
        <taxon>Stramenopiles</taxon>
        <taxon>Bigyra</taxon>
        <taxon>Opalozoa</taxon>
        <taxon>Bicosoecida</taxon>
        <taxon>Cafeteriaceae</taxon>
        <taxon>Cafeteria</taxon>
    </lineage>
</organism>
<evidence type="ECO:0000313" key="7">
    <source>
        <dbReference type="Proteomes" id="UP000324907"/>
    </source>
</evidence>
<comment type="subcellular location">
    <subcellularLocation>
        <location evidence="1">Nucleus</location>
    </subcellularLocation>
</comment>
<dbReference type="PANTHER" id="PTHR13026:SF0">
    <property type="entry name" value="RIBOSOMAL RNA PROCESSING 1B"/>
    <property type="match status" value="1"/>
</dbReference>
<keyword evidence="3" id="KW-0698">rRNA processing</keyword>
<keyword evidence="4" id="KW-0539">Nucleus</keyword>
<comment type="caution">
    <text evidence="6">The sequence shown here is derived from an EMBL/GenBank/DDBJ whole genome shotgun (WGS) entry which is preliminary data.</text>
</comment>
<dbReference type="EMBL" id="VLTL01000383">
    <property type="protein sequence ID" value="KAA0145579.1"/>
    <property type="molecule type" value="Genomic_DNA"/>
</dbReference>
<evidence type="ECO:0000256" key="3">
    <source>
        <dbReference type="ARBA" id="ARBA00022552"/>
    </source>
</evidence>
<feature type="region of interest" description="Disordered" evidence="5">
    <location>
        <begin position="283"/>
        <end position="310"/>
    </location>
</feature>
<comment type="similarity">
    <text evidence="2">Belongs to the RRP1 family.</text>
</comment>
<feature type="compositionally biased region" description="Basic residues" evidence="5">
    <location>
        <begin position="430"/>
        <end position="439"/>
    </location>
</feature>
<dbReference type="GO" id="GO:0006364">
    <property type="term" value="P:rRNA processing"/>
    <property type="evidence" value="ECO:0007669"/>
    <property type="project" value="UniProtKB-KW"/>
</dbReference>
<feature type="compositionally biased region" description="Low complexity" evidence="5">
    <location>
        <begin position="294"/>
        <end position="307"/>
    </location>
</feature>
<dbReference type="PANTHER" id="PTHR13026">
    <property type="entry name" value="NNP-1 PROTEIN NOVEL NUCLEAR PROTEIN 1 NOP52"/>
    <property type="match status" value="1"/>
</dbReference>
<accession>A0A5A8BZA3</accession>